<organism evidence="1 2">
    <name type="scientific">Photobacterium arenosum</name>
    <dbReference type="NCBI Taxonomy" id="2774143"/>
    <lineage>
        <taxon>Bacteria</taxon>
        <taxon>Pseudomonadati</taxon>
        <taxon>Pseudomonadota</taxon>
        <taxon>Gammaproteobacteria</taxon>
        <taxon>Vibrionales</taxon>
        <taxon>Vibrionaceae</taxon>
        <taxon>Photobacterium</taxon>
    </lineage>
</organism>
<sequence length="92" mass="10542">MEQLFNQTRLIILSGFAADGVLWFVRLSRILLDHLSSQNDNGRYLSLLDHLSSVIALLISACNRYFPILYFASSEREQNEKMLQINRLVAVA</sequence>
<keyword evidence="2" id="KW-1185">Reference proteome</keyword>
<proteinExistence type="predicted"/>
<evidence type="ECO:0000313" key="1">
    <source>
        <dbReference type="EMBL" id="MBD8513436.1"/>
    </source>
</evidence>
<reference evidence="1 2" key="1">
    <citation type="submission" date="2020-09" db="EMBL/GenBank/DDBJ databases">
        <title>Photobacterium sp. CAU 1568 isolated from sand of Sido Beach.</title>
        <authorList>
            <person name="Kim W."/>
        </authorList>
    </citation>
    <scope>NUCLEOTIDE SEQUENCE [LARGE SCALE GENOMIC DNA]</scope>
    <source>
        <strain evidence="1 2">CAU 1568</strain>
    </source>
</reference>
<dbReference type="Proteomes" id="UP000649768">
    <property type="component" value="Unassembled WGS sequence"/>
</dbReference>
<accession>A0ABR9BLJ4</accession>
<comment type="caution">
    <text evidence="1">The sequence shown here is derived from an EMBL/GenBank/DDBJ whole genome shotgun (WGS) entry which is preliminary data.</text>
</comment>
<gene>
    <name evidence="1" type="ORF">IFO68_12220</name>
</gene>
<protein>
    <submittedName>
        <fullName evidence="1">Uncharacterized protein</fullName>
    </submittedName>
</protein>
<evidence type="ECO:0000313" key="2">
    <source>
        <dbReference type="Proteomes" id="UP000649768"/>
    </source>
</evidence>
<dbReference type="RefSeq" id="WP_192016131.1">
    <property type="nucleotide sequence ID" value="NZ_JACYTP010000007.1"/>
</dbReference>
<dbReference type="EMBL" id="JACYTP010000007">
    <property type="protein sequence ID" value="MBD8513436.1"/>
    <property type="molecule type" value="Genomic_DNA"/>
</dbReference>
<name>A0ABR9BLJ4_9GAMM</name>